<evidence type="ECO:0000256" key="13">
    <source>
        <dbReference type="SAM" id="Phobius"/>
    </source>
</evidence>
<gene>
    <name evidence="14" type="ORF">SAMN05216167_10783</name>
</gene>
<evidence type="ECO:0000256" key="10">
    <source>
        <dbReference type="ARBA" id="ARBA00023136"/>
    </source>
</evidence>
<keyword evidence="8 13" id="KW-1133">Transmembrane helix</keyword>
<evidence type="ECO:0000256" key="12">
    <source>
        <dbReference type="ARBA" id="ARBA00034430"/>
    </source>
</evidence>
<dbReference type="PANTHER" id="PTHR31462:SF5">
    <property type="entry name" value="ENDOSOMAL_LYSOSOMAL PROTON CHANNEL TMEM175"/>
    <property type="match status" value="1"/>
</dbReference>
<evidence type="ECO:0000256" key="9">
    <source>
        <dbReference type="ARBA" id="ARBA00023065"/>
    </source>
</evidence>
<evidence type="ECO:0000256" key="1">
    <source>
        <dbReference type="ARBA" id="ARBA00004141"/>
    </source>
</evidence>
<feature type="transmembrane region" description="Helical" evidence="13">
    <location>
        <begin position="85"/>
        <end position="109"/>
    </location>
</feature>
<evidence type="ECO:0000256" key="4">
    <source>
        <dbReference type="ARBA" id="ARBA00022538"/>
    </source>
</evidence>
<keyword evidence="6" id="KW-0631">Potassium channel</keyword>
<feature type="transmembrane region" description="Helical" evidence="13">
    <location>
        <begin position="121"/>
        <end position="139"/>
    </location>
</feature>
<feature type="transmembrane region" description="Helical" evidence="13">
    <location>
        <begin position="160"/>
        <end position="178"/>
    </location>
</feature>
<evidence type="ECO:0000256" key="6">
    <source>
        <dbReference type="ARBA" id="ARBA00022826"/>
    </source>
</evidence>
<keyword evidence="15" id="KW-1185">Reference proteome</keyword>
<name>A0A1I1VFS2_9BACT</name>
<feature type="transmembrane region" description="Helical" evidence="13">
    <location>
        <begin position="184"/>
        <end position="202"/>
    </location>
</feature>
<keyword evidence="10 13" id="KW-0472">Membrane</keyword>
<comment type="subcellular location">
    <subcellularLocation>
        <location evidence="1">Membrane</location>
        <topology evidence="1">Multi-pass membrane protein</topology>
    </subcellularLocation>
</comment>
<evidence type="ECO:0000256" key="8">
    <source>
        <dbReference type="ARBA" id="ARBA00022989"/>
    </source>
</evidence>
<evidence type="ECO:0000256" key="3">
    <source>
        <dbReference type="ARBA" id="ARBA00022448"/>
    </source>
</evidence>
<accession>A0A1I1VFS2</accession>
<keyword evidence="5 13" id="KW-0812">Transmembrane</keyword>
<keyword evidence="11" id="KW-0407">Ion channel</keyword>
<dbReference type="EMBL" id="FOLQ01000007">
    <property type="protein sequence ID" value="SFD79290.1"/>
    <property type="molecule type" value="Genomic_DNA"/>
</dbReference>
<evidence type="ECO:0000256" key="11">
    <source>
        <dbReference type="ARBA" id="ARBA00023303"/>
    </source>
</evidence>
<evidence type="ECO:0000256" key="7">
    <source>
        <dbReference type="ARBA" id="ARBA00022958"/>
    </source>
</evidence>
<dbReference type="RefSeq" id="WP_093828929.1">
    <property type="nucleotide sequence ID" value="NZ_FOLQ01000007.1"/>
</dbReference>
<evidence type="ECO:0000313" key="14">
    <source>
        <dbReference type="EMBL" id="SFD79290.1"/>
    </source>
</evidence>
<dbReference type="InterPro" id="IPR010617">
    <property type="entry name" value="TMEM175-like"/>
</dbReference>
<dbReference type="Proteomes" id="UP000198598">
    <property type="component" value="Unassembled WGS sequence"/>
</dbReference>
<dbReference type="AlphaFoldDB" id="A0A1I1VFS2"/>
<evidence type="ECO:0000313" key="15">
    <source>
        <dbReference type="Proteomes" id="UP000198598"/>
    </source>
</evidence>
<evidence type="ECO:0000256" key="2">
    <source>
        <dbReference type="ARBA" id="ARBA00006920"/>
    </source>
</evidence>
<dbReference type="PANTHER" id="PTHR31462">
    <property type="entry name" value="ENDOSOMAL/LYSOSOMAL POTASSIUM CHANNEL TMEM175"/>
    <property type="match status" value="1"/>
</dbReference>
<dbReference type="GO" id="GO:0005267">
    <property type="term" value="F:potassium channel activity"/>
    <property type="evidence" value="ECO:0007669"/>
    <property type="project" value="UniProtKB-KW"/>
</dbReference>
<dbReference type="GO" id="GO:0016020">
    <property type="term" value="C:membrane"/>
    <property type="evidence" value="ECO:0007669"/>
    <property type="project" value="UniProtKB-SubCell"/>
</dbReference>
<proteinExistence type="inferred from homology"/>
<dbReference type="Pfam" id="PF06736">
    <property type="entry name" value="TMEM175"/>
    <property type="match status" value="1"/>
</dbReference>
<protein>
    <submittedName>
        <fullName evidence="14">Uncharacterized membrane protein</fullName>
    </submittedName>
</protein>
<dbReference type="OrthoDB" id="7626281at2"/>
<organism evidence="14 15">
    <name type="scientific">Spirosoma endophyticum</name>
    <dbReference type="NCBI Taxonomy" id="662367"/>
    <lineage>
        <taxon>Bacteria</taxon>
        <taxon>Pseudomonadati</taxon>
        <taxon>Bacteroidota</taxon>
        <taxon>Cytophagia</taxon>
        <taxon>Cytophagales</taxon>
        <taxon>Cytophagaceae</taxon>
        <taxon>Spirosoma</taxon>
    </lineage>
</organism>
<keyword evidence="9" id="KW-0406">Ion transport</keyword>
<comment type="similarity">
    <text evidence="2">Belongs to the TMEM175 family.</text>
</comment>
<keyword evidence="7" id="KW-0630">Potassium</keyword>
<comment type="catalytic activity">
    <reaction evidence="12">
        <text>K(+)(in) = K(+)(out)</text>
        <dbReference type="Rhea" id="RHEA:29463"/>
        <dbReference type="ChEBI" id="CHEBI:29103"/>
    </reaction>
</comment>
<feature type="transmembrane region" description="Helical" evidence="13">
    <location>
        <begin position="56"/>
        <end position="73"/>
    </location>
</feature>
<dbReference type="STRING" id="662367.SAMN05216167_10783"/>
<dbReference type="GO" id="GO:0015252">
    <property type="term" value="F:proton channel activity"/>
    <property type="evidence" value="ECO:0007669"/>
    <property type="project" value="InterPro"/>
</dbReference>
<evidence type="ECO:0000256" key="5">
    <source>
        <dbReference type="ARBA" id="ARBA00022692"/>
    </source>
</evidence>
<reference evidence="14 15" key="1">
    <citation type="submission" date="2016-10" db="EMBL/GenBank/DDBJ databases">
        <authorList>
            <person name="de Groot N.N."/>
        </authorList>
    </citation>
    <scope>NUCLEOTIDE SEQUENCE [LARGE SCALE GENOMIC DNA]</scope>
    <source>
        <strain evidence="14 15">DSM 26130</strain>
    </source>
</reference>
<keyword evidence="3" id="KW-0813">Transport</keyword>
<sequence length="208" mass="23865">MADFQESDTVRVETFSDGVFAIDITLLTFQLKAPSLKAATSTHSLALALFHQWPNYIAYFISFTTIFIIWLNHHRMYNVIRRSDVRFMFYNGLLLLLVSLVPFTTSLLADYINTPAYQLSSALYMLLFAGISWTLFSMWNYATDNYRLLKRPAAQVRIRSIYTSLLISTITYAAAAGLSFLLPFLSILVGLIMVVYLSRLIYHREKVV</sequence>
<keyword evidence="4" id="KW-0633">Potassium transport</keyword>